<organism evidence="1 2">
    <name type="scientific">Musa balbisiana</name>
    <name type="common">Banana</name>
    <dbReference type="NCBI Taxonomy" id="52838"/>
    <lineage>
        <taxon>Eukaryota</taxon>
        <taxon>Viridiplantae</taxon>
        <taxon>Streptophyta</taxon>
        <taxon>Embryophyta</taxon>
        <taxon>Tracheophyta</taxon>
        <taxon>Spermatophyta</taxon>
        <taxon>Magnoliopsida</taxon>
        <taxon>Liliopsida</taxon>
        <taxon>Zingiberales</taxon>
        <taxon>Musaceae</taxon>
        <taxon>Musa</taxon>
    </lineage>
</organism>
<dbReference type="AlphaFoldDB" id="A0A4S8IFB3"/>
<name>A0A4S8IFB3_MUSBA</name>
<dbReference type="PANTHER" id="PTHR31676:SF96">
    <property type="entry name" value="EXPRESSED PROTEIN"/>
    <property type="match status" value="1"/>
</dbReference>
<dbReference type="Pfam" id="PF04398">
    <property type="entry name" value="DUF538"/>
    <property type="match status" value="1"/>
</dbReference>
<sequence>MYLYIDALLVGTITHQTMASRLRLFSAAALLLVAVLTASAYDAHDALQDFGLPKGLLPDSVSSFSLAENGEFVVELTAPCYVQFTNLVHYEKTIRGKISNGIISDLSGIQTKKFFAWFSISAIEARPADGSIEFKVGFLSELLPETLFESVPHCRVNALSRGVFSPEEFLPLPVSEVGSLCLIGQFPFEKRPISWFSSLRVPLVQIESLKSSLSVIKMTPFFTICPDNTKTCLLVKVEGVRGDRRCKCEILVSVWPFDELKRNIITNRFSSQVMRYLKARLCGTSKRAEHHNSIVSGMLKASCIVGRDGTFHTVQAVEYGAEMIMAFLWWPLGLWLKPLKGTRIFEGGRKPPILRIMAFLWWPLGLWLKPLKGTRSLKEEETPYPAYHGVFMVAFGIMAETPEGNQDLEGGRKPPILRIMAFLWWPLGLWLKPLKGTRIFEGGRKPPILRVCVLDDLCDHGVFMVAFGIMAVTPEANQDL</sequence>
<keyword evidence="2" id="KW-1185">Reference proteome</keyword>
<dbReference type="InterPro" id="IPR007493">
    <property type="entry name" value="DUF538"/>
</dbReference>
<dbReference type="Proteomes" id="UP000317650">
    <property type="component" value="Chromosome 9"/>
</dbReference>
<comment type="caution">
    <text evidence="1">The sequence shown here is derived from an EMBL/GenBank/DDBJ whole genome shotgun (WGS) entry which is preliminary data.</text>
</comment>
<dbReference type="InterPro" id="IPR036758">
    <property type="entry name" value="At5g01610-like"/>
</dbReference>
<dbReference type="SUPFAM" id="SSF141562">
    <property type="entry name" value="At5g01610-like"/>
    <property type="match status" value="1"/>
</dbReference>
<evidence type="ECO:0000313" key="1">
    <source>
        <dbReference type="EMBL" id="THU46927.1"/>
    </source>
</evidence>
<evidence type="ECO:0000313" key="2">
    <source>
        <dbReference type="Proteomes" id="UP000317650"/>
    </source>
</evidence>
<dbReference type="PANTHER" id="PTHR31676">
    <property type="entry name" value="T31J12.3 PROTEIN-RELATED"/>
    <property type="match status" value="1"/>
</dbReference>
<dbReference type="Gene3D" id="2.30.240.10">
    <property type="entry name" value="At5g01610-like"/>
    <property type="match status" value="1"/>
</dbReference>
<proteinExistence type="predicted"/>
<gene>
    <name evidence="1" type="ORF">C4D60_Mb09t10120</name>
</gene>
<dbReference type="EMBL" id="PYDT01000010">
    <property type="protein sequence ID" value="THU46927.1"/>
    <property type="molecule type" value="Genomic_DNA"/>
</dbReference>
<accession>A0A4S8IFB3</accession>
<protein>
    <submittedName>
        <fullName evidence="1">Uncharacterized protein</fullName>
    </submittedName>
</protein>
<reference evidence="1 2" key="1">
    <citation type="journal article" date="2019" name="Nat. Plants">
        <title>Genome sequencing of Musa balbisiana reveals subgenome evolution and function divergence in polyploid bananas.</title>
        <authorList>
            <person name="Yao X."/>
        </authorList>
    </citation>
    <scope>NUCLEOTIDE SEQUENCE [LARGE SCALE GENOMIC DNA]</scope>
    <source>
        <strain evidence="2">cv. DH-PKW</strain>
        <tissue evidence="1">Leaves</tissue>
    </source>
</reference>